<reference evidence="1 2" key="1">
    <citation type="submission" date="2020-11" db="EMBL/GenBank/DDBJ databases">
        <title>Kefir isolates.</title>
        <authorList>
            <person name="Marcisauskas S."/>
            <person name="Kim Y."/>
            <person name="Blasche S."/>
        </authorList>
    </citation>
    <scope>NUCLEOTIDE SEQUENCE [LARGE SCALE GENOMIC DNA]</scope>
    <source>
        <strain evidence="1 2">KR</strain>
    </source>
</reference>
<evidence type="ECO:0000313" key="1">
    <source>
        <dbReference type="EMBL" id="KAG0656870.1"/>
    </source>
</evidence>
<keyword evidence="2" id="KW-1185">Reference proteome</keyword>
<protein>
    <submittedName>
        <fullName evidence="1">Uncharacterized protein</fullName>
    </submittedName>
</protein>
<dbReference type="OrthoDB" id="2110130at2759"/>
<feature type="non-terminal residue" evidence="1">
    <location>
        <position position="1"/>
    </location>
</feature>
<dbReference type="AlphaFoldDB" id="A0A9P6VXZ6"/>
<proteinExistence type="predicted"/>
<gene>
    <name evidence="1" type="ORF">C6P46_006891</name>
</gene>
<evidence type="ECO:0000313" key="2">
    <source>
        <dbReference type="Proteomes" id="UP000777482"/>
    </source>
</evidence>
<accession>A0A9P6VXZ6</accession>
<name>A0A9P6VXZ6_RHOMI</name>
<sequence>LWEVKDRKIEDLSKSEITIVQYKAMLAKNSQMQIERARLVSKQSGKMKNV</sequence>
<dbReference type="EMBL" id="PUHQ01000090">
    <property type="protein sequence ID" value="KAG0656870.1"/>
    <property type="molecule type" value="Genomic_DNA"/>
</dbReference>
<comment type="caution">
    <text evidence="1">The sequence shown here is derived from an EMBL/GenBank/DDBJ whole genome shotgun (WGS) entry which is preliminary data.</text>
</comment>
<organism evidence="1 2">
    <name type="scientific">Rhodotorula mucilaginosa</name>
    <name type="common">Yeast</name>
    <name type="synonym">Rhodotorula rubra</name>
    <dbReference type="NCBI Taxonomy" id="5537"/>
    <lineage>
        <taxon>Eukaryota</taxon>
        <taxon>Fungi</taxon>
        <taxon>Dikarya</taxon>
        <taxon>Basidiomycota</taxon>
        <taxon>Pucciniomycotina</taxon>
        <taxon>Microbotryomycetes</taxon>
        <taxon>Sporidiobolales</taxon>
        <taxon>Sporidiobolaceae</taxon>
        <taxon>Rhodotorula</taxon>
    </lineage>
</organism>
<dbReference type="Proteomes" id="UP000777482">
    <property type="component" value="Unassembled WGS sequence"/>
</dbReference>